<dbReference type="Gene3D" id="3.30.420.10">
    <property type="entry name" value="Ribonuclease H-like superfamily/Ribonuclease H"/>
    <property type="match status" value="1"/>
</dbReference>
<comment type="caution">
    <text evidence="3">The sequence shown here is derived from an EMBL/GenBank/DDBJ whole genome shotgun (WGS) entry which is preliminary data.</text>
</comment>
<dbReference type="SUPFAM" id="SSF46689">
    <property type="entry name" value="Homeodomain-like"/>
    <property type="match status" value="1"/>
</dbReference>
<dbReference type="Pfam" id="PF13358">
    <property type="entry name" value="DDE_3"/>
    <property type="match status" value="1"/>
</dbReference>
<dbReference type="GO" id="GO:0003677">
    <property type="term" value="F:DNA binding"/>
    <property type="evidence" value="ECO:0007669"/>
    <property type="project" value="InterPro"/>
</dbReference>
<dbReference type="InterPro" id="IPR052338">
    <property type="entry name" value="Transposase_5"/>
</dbReference>
<reference evidence="3" key="1">
    <citation type="submission" date="2019-10" db="EMBL/GenBank/DDBJ databases">
        <title>Conservation and host-specific expression of non-tandemly repeated heterogenous ribosome RNA gene in arbuscular mycorrhizal fungi.</title>
        <authorList>
            <person name="Maeda T."/>
            <person name="Kobayashi Y."/>
            <person name="Nakagawa T."/>
            <person name="Ezawa T."/>
            <person name="Yamaguchi K."/>
            <person name="Bino T."/>
            <person name="Nishimoto Y."/>
            <person name="Shigenobu S."/>
            <person name="Kawaguchi M."/>
        </authorList>
    </citation>
    <scope>NUCLEOTIDE SEQUENCE</scope>
    <source>
        <strain evidence="3">HR1</strain>
    </source>
</reference>
<dbReference type="GO" id="GO:0006313">
    <property type="term" value="P:DNA transposition"/>
    <property type="evidence" value="ECO:0007669"/>
    <property type="project" value="InterPro"/>
</dbReference>
<evidence type="ECO:0000313" key="3">
    <source>
        <dbReference type="EMBL" id="GES92984.1"/>
    </source>
</evidence>
<accession>A0A8H3LXF0</accession>
<protein>
    <submittedName>
        <fullName evidence="3">IS630 family transposase</fullName>
    </submittedName>
</protein>
<evidence type="ECO:0000259" key="2">
    <source>
        <dbReference type="Pfam" id="PF13358"/>
    </source>
</evidence>
<dbReference type="InterPro" id="IPR038717">
    <property type="entry name" value="Tc1-like_DDE_dom"/>
</dbReference>
<gene>
    <name evidence="3" type="ORF">RCL2_001974400</name>
</gene>
<organism evidence="3 4">
    <name type="scientific">Rhizophagus clarus</name>
    <dbReference type="NCBI Taxonomy" id="94130"/>
    <lineage>
        <taxon>Eukaryota</taxon>
        <taxon>Fungi</taxon>
        <taxon>Fungi incertae sedis</taxon>
        <taxon>Mucoromycota</taxon>
        <taxon>Glomeromycotina</taxon>
        <taxon>Glomeromycetes</taxon>
        <taxon>Glomerales</taxon>
        <taxon>Glomeraceae</taxon>
        <taxon>Rhizophagus</taxon>
    </lineage>
</organism>
<dbReference type="InterPro" id="IPR002492">
    <property type="entry name" value="Transposase_Tc1-like"/>
</dbReference>
<dbReference type="AlphaFoldDB" id="A0A8H3LXF0"/>
<dbReference type="EMBL" id="BLAL01000218">
    <property type="protein sequence ID" value="GES92984.1"/>
    <property type="molecule type" value="Genomic_DNA"/>
</dbReference>
<dbReference type="PANTHER" id="PTHR23022">
    <property type="entry name" value="TRANSPOSABLE ELEMENT-RELATED"/>
    <property type="match status" value="1"/>
</dbReference>
<sequence length="356" mass="42012">MEDRHDDHLNKFRPLSGICLLYFSKLLRHENMVSKQETQRQTILHLWNNGVRQGTQIHKITNIPLSTIYDNIKKLKKNGEVGQKRGSGRPKKITGKFSRNLLRDVRKDTSVSTRTLTKKLCKNGLEVSHMTISRHLANHGYKKAILRATPMLTAAHKQKRVEWAQNHLNDDWSLTLFSDETAFQLFRNTVQRWYKKERPIRPMPKDRTKIFAWGRFYIMGKTSLFCFRRIMNAEFYVEILQNHVPQIDEMLGDDWRFQQDNDPKHTSRIAKEFLRDNVPEVMDWPSNSPDLNLIENLWAIVKGNVERRMPKNLNDLERFMVEEWNSIPETVILGLVGSMKKRCELIIENNGERISY</sequence>
<dbReference type="OrthoDB" id="2412677at2759"/>
<feature type="domain" description="Transposase Tc1-like" evidence="1">
    <location>
        <begin position="99"/>
        <end position="169"/>
    </location>
</feature>
<dbReference type="InterPro" id="IPR036388">
    <property type="entry name" value="WH-like_DNA-bd_sf"/>
</dbReference>
<proteinExistence type="predicted"/>
<dbReference type="Gene3D" id="1.10.10.10">
    <property type="entry name" value="Winged helix-like DNA-binding domain superfamily/Winged helix DNA-binding domain"/>
    <property type="match status" value="1"/>
</dbReference>
<feature type="domain" description="Tc1-like transposase DDE" evidence="2">
    <location>
        <begin position="176"/>
        <end position="316"/>
    </location>
</feature>
<evidence type="ECO:0000313" key="4">
    <source>
        <dbReference type="Proteomes" id="UP000615446"/>
    </source>
</evidence>
<dbReference type="GO" id="GO:0015074">
    <property type="term" value="P:DNA integration"/>
    <property type="evidence" value="ECO:0007669"/>
    <property type="project" value="InterPro"/>
</dbReference>
<evidence type="ECO:0000259" key="1">
    <source>
        <dbReference type="Pfam" id="PF01498"/>
    </source>
</evidence>
<dbReference type="Proteomes" id="UP000615446">
    <property type="component" value="Unassembled WGS sequence"/>
</dbReference>
<dbReference type="Pfam" id="PF01498">
    <property type="entry name" value="HTH_Tnp_Tc3_2"/>
    <property type="match status" value="1"/>
</dbReference>
<dbReference type="PANTHER" id="PTHR23022:SF135">
    <property type="entry name" value="SI:DKEY-77F5.3"/>
    <property type="match status" value="1"/>
</dbReference>
<name>A0A8H3LXF0_9GLOM</name>
<dbReference type="InterPro" id="IPR009057">
    <property type="entry name" value="Homeodomain-like_sf"/>
</dbReference>
<dbReference type="InterPro" id="IPR036397">
    <property type="entry name" value="RNaseH_sf"/>
</dbReference>